<keyword evidence="1" id="KW-0812">Transmembrane</keyword>
<feature type="transmembrane region" description="Helical" evidence="1">
    <location>
        <begin position="106"/>
        <end position="123"/>
    </location>
</feature>
<dbReference type="RefSeq" id="WP_161838021.1">
    <property type="nucleotide sequence ID" value="NZ_CP048000.1"/>
</dbReference>
<feature type="transmembrane region" description="Helical" evidence="1">
    <location>
        <begin position="12"/>
        <end position="37"/>
    </location>
</feature>
<proteinExistence type="predicted"/>
<dbReference type="EMBL" id="CP048000">
    <property type="protein sequence ID" value="QHQ61194.1"/>
    <property type="molecule type" value="Genomic_DNA"/>
</dbReference>
<feature type="transmembrane region" description="Helical" evidence="1">
    <location>
        <begin position="74"/>
        <end position="94"/>
    </location>
</feature>
<dbReference type="Pfam" id="PF12670">
    <property type="entry name" value="DUF3792"/>
    <property type="match status" value="1"/>
</dbReference>
<protein>
    <submittedName>
        <fullName evidence="2">TIGR04086 family membrane protein</fullName>
    </submittedName>
</protein>
<dbReference type="KEGG" id="anr:Ana3638_10765"/>
<reference evidence="2 3" key="1">
    <citation type="submission" date="2020-01" db="EMBL/GenBank/DDBJ databases">
        <title>Genome analysis of Anaerocolumna sp. CBA3638.</title>
        <authorList>
            <person name="Kim J."/>
            <person name="Roh S.W."/>
        </authorList>
    </citation>
    <scope>NUCLEOTIDE SEQUENCE [LARGE SCALE GENOMIC DNA]</scope>
    <source>
        <strain evidence="2 3">CBA3638</strain>
    </source>
</reference>
<evidence type="ECO:0000313" key="2">
    <source>
        <dbReference type="EMBL" id="QHQ61194.1"/>
    </source>
</evidence>
<keyword evidence="1" id="KW-0472">Membrane</keyword>
<organism evidence="2 3">
    <name type="scientific">Anaerocolumna sedimenticola</name>
    <dbReference type="NCBI Taxonomy" id="2696063"/>
    <lineage>
        <taxon>Bacteria</taxon>
        <taxon>Bacillati</taxon>
        <taxon>Bacillota</taxon>
        <taxon>Clostridia</taxon>
        <taxon>Lachnospirales</taxon>
        <taxon>Lachnospiraceae</taxon>
        <taxon>Anaerocolumna</taxon>
    </lineage>
</organism>
<name>A0A6P1TJ89_9FIRM</name>
<dbReference type="AlphaFoldDB" id="A0A6P1TJ89"/>
<dbReference type="NCBIfam" id="TIGR04086">
    <property type="entry name" value="TIGR04086_membr"/>
    <property type="match status" value="1"/>
</dbReference>
<feature type="transmembrane region" description="Helical" evidence="1">
    <location>
        <begin position="43"/>
        <end position="65"/>
    </location>
</feature>
<dbReference type="InterPro" id="IPR023804">
    <property type="entry name" value="DUF3792_TM"/>
</dbReference>
<evidence type="ECO:0000256" key="1">
    <source>
        <dbReference type="SAM" id="Phobius"/>
    </source>
</evidence>
<keyword evidence="1" id="KW-1133">Transmembrane helix</keyword>
<gene>
    <name evidence="2" type="ORF">Ana3638_10765</name>
</gene>
<keyword evidence="3" id="KW-1185">Reference proteome</keyword>
<sequence>MDKVLHRNSKVVVILRDLLISYMVTGILLLLLAFFMLKADLSGGILNGGILLTYVLSSFAGGFLLGKSADQKRFLWGLGMGALYFIMLVLISILTNSVMGMEASRVITVMVICLFSGMLGGMIS</sequence>
<accession>A0A6P1TJ89</accession>
<dbReference type="Proteomes" id="UP000464314">
    <property type="component" value="Chromosome"/>
</dbReference>
<evidence type="ECO:0000313" key="3">
    <source>
        <dbReference type="Proteomes" id="UP000464314"/>
    </source>
</evidence>